<dbReference type="EMBL" id="KQ947420">
    <property type="protein sequence ID" value="KUJ14595.1"/>
    <property type="molecule type" value="Genomic_DNA"/>
</dbReference>
<name>A0A194X319_MOLSC</name>
<keyword evidence="7" id="KW-1185">Reference proteome</keyword>
<feature type="compositionally biased region" description="Basic and acidic residues" evidence="4">
    <location>
        <begin position="697"/>
        <end position="706"/>
    </location>
</feature>
<accession>A0A194X319</accession>
<keyword evidence="1" id="KW-0677">Repeat</keyword>
<dbReference type="InterPro" id="IPR027417">
    <property type="entry name" value="P-loop_NTPase"/>
</dbReference>
<dbReference type="GO" id="GO:0005524">
    <property type="term" value="F:ATP binding"/>
    <property type="evidence" value="ECO:0007669"/>
    <property type="project" value="UniProtKB-KW"/>
</dbReference>
<dbReference type="InterPro" id="IPR003593">
    <property type="entry name" value="AAA+_ATPase"/>
</dbReference>
<dbReference type="PROSITE" id="PS50893">
    <property type="entry name" value="ABC_TRANSPORTER_2"/>
    <property type="match status" value="2"/>
</dbReference>
<proteinExistence type="predicted"/>
<dbReference type="PANTHER" id="PTHR19211:SF135">
    <property type="entry name" value="ATPASE, PUTATIVE (AFU_ORTHOLOGUE AFUA_1G16440)-RELATED"/>
    <property type="match status" value="1"/>
</dbReference>
<dbReference type="STRING" id="149040.A0A194X319"/>
<dbReference type="InterPro" id="IPR050611">
    <property type="entry name" value="ABCF"/>
</dbReference>
<feature type="domain" description="ABC transporter" evidence="5">
    <location>
        <begin position="31"/>
        <end position="387"/>
    </location>
</feature>
<dbReference type="OrthoDB" id="2110130at2759"/>
<keyword evidence="2" id="KW-0547">Nucleotide-binding</keyword>
<dbReference type="AlphaFoldDB" id="A0A194X319"/>
<dbReference type="SMART" id="SM00382">
    <property type="entry name" value="AAA"/>
    <property type="match status" value="2"/>
</dbReference>
<dbReference type="Proteomes" id="UP000070700">
    <property type="component" value="Unassembled WGS sequence"/>
</dbReference>
<dbReference type="InterPro" id="IPR017871">
    <property type="entry name" value="ABC_transporter-like_CS"/>
</dbReference>
<dbReference type="Gene3D" id="3.40.50.300">
    <property type="entry name" value="P-loop containing nucleotide triphosphate hydrolases"/>
    <property type="match status" value="2"/>
</dbReference>
<feature type="domain" description="ABC transporter" evidence="5">
    <location>
        <begin position="488"/>
        <end position="718"/>
    </location>
</feature>
<dbReference type="RefSeq" id="XP_018068950.1">
    <property type="nucleotide sequence ID" value="XM_018205332.1"/>
</dbReference>
<dbReference type="PANTHER" id="PTHR19211">
    <property type="entry name" value="ATP-BINDING TRANSPORT PROTEIN-RELATED"/>
    <property type="match status" value="1"/>
</dbReference>
<evidence type="ECO:0000256" key="2">
    <source>
        <dbReference type="ARBA" id="ARBA00022741"/>
    </source>
</evidence>
<evidence type="ECO:0000313" key="6">
    <source>
        <dbReference type="EMBL" id="KUJ14595.1"/>
    </source>
</evidence>
<dbReference type="Pfam" id="PF00005">
    <property type="entry name" value="ABC_tran"/>
    <property type="match status" value="2"/>
</dbReference>
<dbReference type="SUPFAM" id="SSF52540">
    <property type="entry name" value="P-loop containing nucleoside triphosphate hydrolases"/>
    <property type="match status" value="2"/>
</dbReference>
<dbReference type="InterPro" id="IPR003439">
    <property type="entry name" value="ABC_transporter-like_ATP-bd"/>
</dbReference>
<keyword evidence="3" id="KW-0067">ATP-binding</keyword>
<organism evidence="6 7">
    <name type="scientific">Mollisia scopiformis</name>
    <name type="common">Conifer needle endophyte fungus</name>
    <name type="synonym">Phialocephala scopiformis</name>
    <dbReference type="NCBI Taxonomy" id="149040"/>
    <lineage>
        <taxon>Eukaryota</taxon>
        <taxon>Fungi</taxon>
        <taxon>Dikarya</taxon>
        <taxon>Ascomycota</taxon>
        <taxon>Pezizomycotina</taxon>
        <taxon>Leotiomycetes</taxon>
        <taxon>Helotiales</taxon>
        <taxon>Mollisiaceae</taxon>
        <taxon>Mollisia</taxon>
    </lineage>
</organism>
<dbReference type="FunFam" id="3.40.50.300:FF:003119">
    <property type="entry name" value="ABC ATPase, putative (AFU_orthologue AFUA_1G16440)"/>
    <property type="match status" value="1"/>
</dbReference>
<evidence type="ECO:0000259" key="5">
    <source>
        <dbReference type="PROSITE" id="PS50893"/>
    </source>
</evidence>
<dbReference type="GeneID" id="28815058"/>
<evidence type="ECO:0000256" key="3">
    <source>
        <dbReference type="ARBA" id="ARBA00022840"/>
    </source>
</evidence>
<gene>
    <name evidence="6" type="ORF">LY89DRAFT_143692</name>
</gene>
<dbReference type="InParanoid" id="A0A194X319"/>
<evidence type="ECO:0000256" key="1">
    <source>
        <dbReference type="ARBA" id="ARBA00022737"/>
    </source>
</evidence>
<dbReference type="GO" id="GO:0016887">
    <property type="term" value="F:ATP hydrolysis activity"/>
    <property type="evidence" value="ECO:0007669"/>
    <property type="project" value="InterPro"/>
</dbReference>
<feature type="region of interest" description="Disordered" evidence="4">
    <location>
        <begin position="687"/>
        <end position="706"/>
    </location>
</feature>
<dbReference type="KEGG" id="psco:LY89DRAFT_143692"/>
<dbReference type="CDD" id="cd03221">
    <property type="entry name" value="ABCF_EF-3"/>
    <property type="match status" value="1"/>
</dbReference>
<reference evidence="6 7" key="1">
    <citation type="submission" date="2015-10" db="EMBL/GenBank/DDBJ databases">
        <title>Full genome of DAOMC 229536 Phialocephala scopiformis, a fungal endophyte of spruce producing the potent anti-insectan compound rugulosin.</title>
        <authorList>
            <consortium name="DOE Joint Genome Institute"/>
            <person name="Walker A.K."/>
            <person name="Frasz S.L."/>
            <person name="Seifert K.A."/>
            <person name="Miller J.D."/>
            <person name="Mondo S.J."/>
            <person name="Labutti K."/>
            <person name="Lipzen A."/>
            <person name="Dockter R."/>
            <person name="Kennedy M."/>
            <person name="Grigoriev I.V."/>
            <person name="Spatafora J.W."/>
        </authorList>
    </citation>
    <scope>NUCLEOTIDE SEQUENCE [LARGE SCALE GENOMIC DNA]</scope>
    <source>
        <strain evidence="6 7">CBS 120377</strain>
    </source>
</reference>
<sequence>MSLEEPSTTILVSCKQTRFHIENPVYQELDIESLNITVTSGGKSASKAKGKARAEGLEILSNANLKLKAGVHYALIGRNGTGKSTILKAVAEKLIPGIPIQTRISILQQTATDGSADGEKAGFSVPAVSSQTLFSVLEAVIDRATSRNEIQQEIDVLSNAIDKSDTPLSPLRAFRQVHHNRLKREVFELDKDARLRSGTRGMAARKALTAFEKKVTESTEKLSQTDEEIDEDTVKEETHAATDLLAELQAQLEPARLANIEVKARSILTGLGFSKAQFGKPVTTLSGGWRMRTNLASALLQPTDILILDEPTNFLDLLGIIWLQKYLLRLRDDGPNPPTLVLVSHDRDFINTVCQELIILRDHDLTYFRGDLPSYDASIRDKKLYLGRMKDAQEKQKAHIQQTIAQNIKQGKATGDDNKLRQAKSRQKKIDDRMGMEKSATGGRFKLNRDLAGYHLTARAEIEIPQDEKGVSIMLPAAPDLRFPGPLISVENVTFKYPTLKKSSAPTPVVLQDVNLTIHMGDRVGVVGLNGCGKSTLIKLLTDTTKPTKGTVTRHPRLRMGYYAQHAVEDLQALGRAEPELTALVLLIREVGTELDEGEVRGLLGSLGLPGRTASDVPLTKLSGGQLVRLALARLLWKSPQLLILDEITTHLDFHTVTALTDAFGSWNGAILVVSHDRYMIRRVVEGEKDDEDSDGGNEREDGDESRRRTVFLLKSGILKVLERGVSGFEDSLEKRVEKLSLA</sequence>
<evidence type="ECO:0000313" key="7">
    <source>
        <dbReference type="Proteomes" id="UP000070700"/>
    </source>
</evidence>
<protein>
    <submittedName>
        <fullName evidence="6">ABC transporter-like protein</fullName>
    </submittedName>
</protein>
<evidence type="ECO:0000256" key="4">
    <source>
        <dbReference type="SAM" id="MobiDB-lite"/>
    </source>
</evidence>
<dbReference type="PROSITE" id="PS00211">
    <property type="entry name" value="ABC_TRANSPORTER_1"/>
    <property type="match status" value="1"/>
</dbReference>